<accession>A0A8E2BAA5</accession>
<gene>
    <name evidence="2" type="ORF">H5411_45140</name>
</gene>
<evidence type="ECO:0000313" key="2">
    <source>
        <dbReference type="EMBL" id="MBB2506282.1"/>
    </source>
</evidence>
<feature type="domain" description="UspA" evidence="1">
    <location>
        <begin position="1"/>
        <end position="111"/>
    </location>
</feature>
<dbReference type="Gene3D" id="3.40.50.12370">
    <property type="match status" value="1"/>
</dbReference>
<dbReference type="SUPFAM" id="SSF52402">
    <property type="entry name" value="Adenine nucleotide alpha hydrolases-like"/>
    <property type="match status" value="1"/>
</dbReference>
<comment type="caution">
    <text evidence="2">The sequence shown here is derived from an EMBL/GenBank/DDBJ whole genome shotgun (WGS) entry which is preliminary data.</text>
</comment>
<dbReference type="EMBL" id="JACJHR010000161">
    <property type="protein sequence ID" value="MBB2506282.1"/>
    <property type="molecule type" value="Genomic_DNA"/>
</dbReference>
<dbReference type="AlphaFoldDB" id="A0A8E2BAA5"/>
<organism evidence="2 3">
    <name type="scientific">Amycolatopsis echigonensis</name>
    <dbReference type="NCBI Taxonomy" id="2576905"/>
    <lineage>
        <taxon>Bacteria</taxon>
        <taxon>Bacillati</taxon>
        <taxon>Actinomycetota</taxon>
        <taxon>Actinomycetes</taxon>
        <taxon>Pseudonocardiales</taxon>
        <taxon>Pseudonocardiaceae</taxon>
        <taxon>Amycolatopsis</taxon>
    </lineage>
</organism>
<proteinExistence type="predicted"/>
<dbReference type="RefSeq" id="WP_183127876.1">
    <property type="nucleotide sequence ID" value="NZ_JACJHR010000161.1"/>
</dbReference>
<dbReference type="Proteomes" id="UP000550260">
    <property type="component" value="Unassembled WGS sequence"/>
</dbReference>
<evidence type="ECO:0000259" key="1">
    <source>
        <dbReference type="Pfam" id="PF00582"/>
    </source>
</evidence>
<protein>
    <submittedName>
        <fullName evidence="2">Universal stress protein</fullName>
    </submittedName>
</protein>
<evidence type="ECO:0000313" key="3">
    <source>
        <dbReference type="Proteomes" id="UP000550260"/>
    </source>
</evidence>
<reference evidence="2 3" key="1">
    <citation type="submission" date="2020-08" db="EMBL/GenBank/DDBJ databases">
        <title>Amycolatopsis echigonensis JCM 21831.</title>
        <authorList>
            <person name="Tedsree N."/>
            <person name="Kuncharoen N."/>
            <person name="Likhitwitayawuid K."/>
            <person name="Tanasupawat S."/>
        </authorList>
    </citation>
    <scope>NUCLEOTIDE SEQUENCE [LARGE SCALE GENOMIC DNA]</scope>
    <source>
        <strain evidence="2 3">JCM 21831</strain>
    </source>
</reference>
<dbReference type="CDD" id="cd00293">
    <property type="entry name" value="USP-like"/>
    <property type="match status" value="1"/>
</dbReference>
<dbReference type="InterPro" id="IPR006016">
    <property type="entry name" value="UspA"/>
</dbReference>
<name>A0A8E2BAA5_9PSEU</name>
<sequence length="222" mass="22987">MNGPIVVAFDGTPAAEHALSWAAETALRRGSRLVVVATTWWPVTLEPVPPAPCLVPPGCLDLAVAAATASRPGITVSSVESGSVGELLAHAAGLDASLIVLAAENRVPWRTLVRGADRPLVFAGASAGPVVAEVRNQRIRTDALALAFELARAAGTSLKILHTAAAWHLPRATELAGCVVAELAGWMASNPDVAITYRFTGAPRVRTLALCSRTASVLLPGR</sequence>
<dbReference type="Pfam" id="PF00582">
    <property type="entry name" value="Usp"/>
    <property type="match status" value="1"/>
</dbReference>